<evidence type="ECO:0000256" key="2">
    <source>
        <dbReference type="SAM" id="SignalP"/>
    </source>
</evidence>
<keyword evidence="2" id="KW-0732">Signal</keyword>
<accession>A0A8I6RA07</accession>
<feature type="coiled-coil region" evidence="1">
    <location>
        <begin position="30"/>
        <end position="60"/>
    </location>
</feature>
<evidence type="ECO:0000313" key="3">
    <source>
        <dbReference type="EnsemblMetazoa" id="XP_014241345.1"/>
    </source>
</evidence>
<keyword evidence="4" id="KW-1185">Reference proteome</keyword>
<feature type="signal peptide" evidence="2">
    <location>
        <begin position="1"/>
        <end position="19"/>
    </location>
</feature>
<dbReference type="RefSeq" id="XP_014241345.1">
    <property type="nucleotide sequence ID" value="XM_014385859.1"/>
</dbReference>
<organism evidence="3 4">
    <name type="scientific">Cimex lectularius</name>
    <name type="common">Bed bug</name>
    <name type="synonym">Acanthia lectularia</name>
    <dbReference type="NCBI Taxonomy" id="79782"/>
    <lineage>
        <taxon>Eukaryota</taxon>
        <taxon>Metazoa</taxon>
        <taxon>Ecdysozoa</taxon>
        <taxon>Arthropoda</taxon>
        <taxon>Hexapoda</taxon>
        <taxon>Insecta</taxon>
        <taxon>Pterygota</taxon>
        <taxon>Neoptera</taxon>
        <taxon>Paraneoptera</taxon>
        <taxon>Hemiptera</taxon>
        <taxon>Heteroptera</taxon>
        <taxon>Panheteroptera</taxon>
        <taxon>Cimicomorpha</taxon>
        <taxon>Cimicidae</taxon>
        <taxon>Cimex</taxon>
    </lineage>
</organism>
<protein>
    <submittedName>
        <fullName evidence="3">Uncharacterized protein</fullName>
    </submittedName>
</protein>
<dbReference type="EnsemblMetazoa" id="XM_014385859.1">
    <property type="protein sequence ID" value="XP_014241345.1"/>
    <property type="gene ID" value="LOC106662055"/>
</dbReference>
<dbReference type="KEGG" id="clec:106662055"/>
<dbReference type="GeneID" id="106662055"/>
<proteinExistence type="predicted"/>
<name>A0A8I6RA07_CIMLE</name>
<evidence type="ECO:0000256" key="1">
    <source>
        <dbReference type="SAM" id="Coils"/>
    </source>
</evidence>
<sequence>MNPWMCVAIFFAASTAARSTKDLKLDPESETKLAKQLEEIEKELELVEKLENEIDGNSSREARGLLKKLSFMAGMKVGGIIESSGTLAASNSLRIFGKVMNTALSVSYGPIENLEVVPPIHDQSVVEENIKAKPISFYAVESSSPSSSPTRQGFIKNHNNLVNRVNTKFLKNGASLRSI</sequence>
<dbReference type="OrthoDB" id="6628655at2759"/>
<dbReference type="AlphaFoldDB" id="A0A8I6RA07"/>
<feature type="chain" id="PRO_5035176369" evidence="2">
    <location>
        <begin position="20"/>
        <end position="179"/>
    </location>
</feature>
<dbReference type="Proteomes" id="UP000494040">
    <property type="component" value="Unassembled WGS sequence"/>
</dbReference>
<evidence type="ECO:0000313" key="4">
    <source>
        <dbReference type="Proteomes" id="UP000494040"/>
    </source>
</evidence>
<keyword evidence="1" id="KW-0175">Coiled coil</keyword>
<reference evidence="3" key="1">
    <citation type="submission" date="2022-01" db="UniProtKB">
        <authorList>
            <consortium name="EnsemblMetazoa"/>
        </authorList>
    </citation>
    <scope>IDENTIFICATION</scope>
</reference>